<protein>
    <submittedName>
        <fullName evidence="1">Uncharacterized protein</fullName>
    </submittedName>
</protein>
<keyword evidence="2" id="KW-1185">Reference proteome</keyword>
<proteinExistence type="predicted"/>
<sequence>MKHQQIEDFSRQKEFKNEANAEFLQKLSLIVTDFGEARGFFRGIGQYDSGQEDETDVPARNIR</sequence>
<gene>
    <name evidence="1" type="ORF">dnm_024380</name>
</gene>
<dbReference type="EMBL" id="CP061800">
    <property type="protein sequence ID" value="QTA86414.1"/>
    <property type="molecule type" value="Genomic_DNA"/>
</dbReference>
<evidence type="ECO:0000313" key="2">
    <source>
        <dbReference type="Proteomes" id="UP000663722"/>
    </source>
</evidence>
<dbReference type="AlphaFoldDB" id="A0A975GM84"/>
<evidence type="ECO:0000313" key="1">
    <source>
        <dbReference type="EMBL" id="QTA86414.1"/>
    </source>
</evidence>
<name>A0A975GM84_9BACT</name>
<organism evidence="1 2">
    <name type="scientific">Desulfonema magnum</name>
    <dbReference type="NCBI Taxonomy" id="45655"/>
    <lineage>
        <taxon>Bacteria</taxon>
        <taxon>Pseudomonadati</taxon>
        <taxon>Thermodesulfobacteriota</taxon>
        <taxon>Desulfobacteria</taxon>
        <taxon>Desulfobacterales</taxon>
        <taxon>Desulfococcaceae</taxon>
        <taxon>Desulfonema</taxon>
    </lineage>
</organism>
<dbReference type="Proteomes" id="UP000663722">
    <property type="component" value="Chromosome"/>
</dbReference>
<accession>A0A975GM84</accession>
<dbReference type="KEGG" id="dmm:dnm_024380"/>
<reference evidence="1" key="1">
    <citation type="journal article" date="2021" name="Microb. Physiol.">
        <title>Proteogenomic Insights into the Physiology of Marine, Sulfate-Reducing, Filamentous Desulfonema limicola and Desulfonema magnum.</title>
        <authorList>
            <person name="Schnaars V."/>
            <person name="Wohlbrand L."/>
            <person name="Scheve S."/>
            <person name="Hinrichs C."/>
            <person name="Reinhardt R."/>
            <person name="Rabus R."/>
        </authorList>
    </citation>
    <scope>NUCLEOTIDE SEQUENCE</scope>
    <source>
        <strain evidence="1">4be13</strain>
    </source>
</reference>